<dbReference type="AlphaFoldDB" id="A0A6C0INM3"/>
<evidence type="ECO:0000313" key="1">
    <source>
        <dbReference type="EMBL" id="QHT94798.1"/>
    </source>
</evidence>
<proteinExistence type="predicted"/>
<sequence length="73" mass="8613">MENSEDLEKEVVKFYYFSENGSCGDSDEKHSTYCSNMIKNGYTLISVNPMGNLDDRRDSYEGTIIYHWRLMRK</sequence>
<accession>A0A6C0INM3</accession>
<protein>
    <submittedName>
        <fullName evidence="1">Uncharacterized protein</fullName>
    </submittedName>
</protein>
<reference evidence="1" key="1">
    <citation type="journal article" date="2020" name="Nature">
        <title>Giant virus diversity and host interactions through global metagenomics.</title>
        <authorList>
            <person name="Schulz F."/>
            <person name="Roux S."/>
            <person name="Paez-Espino D."/>
            <person name="Jungbluth S."/>
            <person name="Walsh D.A."/>
            <person name="Denef V.J."/>
            <person name="McMahon K.D."/>
            <person name="Konstantinidis K.T."/>
            <person name="Eloe-Fadrosh E.A."/>
            <person name="Kyrpides N.C."/>
            <person name="Woyke T."/>
        </authorList>
    </citation>
    <scope>NUCLEOTIDE SEQUENCE</scope>
    <source>
        <strain evidence="1">GVMAG-M-3300024261-37</strain>
    </source>
</reference>
<organism evidence="1">
    <name type="scientific">viral metagenome</name>
    <dbReference type="NCBI Taxonomy" id="1070528"/>
    <lineage>
        <taxon>unclassified sequences</taxon>
        <taxon>metagenomes</taxon>
        <taxon>organismal metagenomes</taxon>
    </lineage>
</organism>
<dbReference type="EMBL" id="MN740232">
    <property type="protein sequence ID" value="QHT94798.1"/>
    <property type="molecule type" value="Genomic_DNA"/>
</dbReference>
<name>A0A6C0INM3_9ZZZZ</name>